<evidence type="ECO:0000313" key="10">
    <source>
        <dbReference type="Proteomes" id="UP000017118"/>
    </source>
</evidence>
<keyword evidence="2 4" id="KW-0560">Oxidoreductase</keyword>
<dbReference type="KEGG" id="csb:CLSA_c15210"/>
<feature type="domain" description="Aldehyde dehydrogenase" evidence="8">
    <location>
        <begin position="9"/>
        <end position="437"/>
    </location>
</feature>
<dbReference type="InterPro" id="IPR012394">
    <property type="entry name" value="Aldehyde_DH_NAD(P)"/>
</dbReference>
<dbReference type="PIRSF" id="PIRSF036492">
    <property type="entry name" value="ALDH"/>
    <property type="match status" value="1"/>
</dbReference>
<dbReference type="GO" id="GO:0005737">
    <property type="term" value="C:cytoplasm"/>
    <property type="evidence" value="ECO:0007669"/>
    <property type="project" value="TreeGrafter"/>
</dbReference>
<dbReference type="GO" id="GO:0004029">
    <property type="term" value="F:aldehyde dehydrogenase (NAD+) activity"/>
    <property type="evidence" value="ECO:0007669"/>
    <property type="project" value="TreeGrafter"/>
</dbReference>
<keyword evidence="10" id="KW-1185">Reference proteome</keyword>
<evidence type="ECO:0000256" key="7">
    <source>
        <dbReference type="RuleBase" id="RU003345"/>
    </source>
</evidence>
<dbReference type="eggNOG" id="COG1012">
    <property type="taxonomic scope" value="Bacteria"/>
</dbReference>
<dbReference type="OrthoDB" id="9762913at2"/>
<evidence type="ECO:0000256" key="4">
    <source>
        <dbReference type="PIRNR" id="PIRNR036492"/>
    </source>
</evidence>
<evidence type="ECO:0000259" key="8">
    <source>
        <dbReference type="Pfam" id="PF00171"/>
    </source>
</evidence>
<dbReference type="Gene3D" id="3.40.605.10">
    <property type="entry name" value="Aldehyde Dehydrogenase, Chain A, domain 1"/>
    <property type="match status" value="1"/>
</dbReference>
<dbReference type="FunFam" id="3.40.309.10:FF:000025">
    <property type="entry name" value="Aldehyde dehydrogenase"/>
    <property type="match status" value="1"/>
</dbReference>
<dbReference type="AlphaFoldDB" id="U5MS99"/>
<comment type="similarity">
    <text evidence="1 4 7">Belongs to the aldehyde dehydrogenase family.</text>
</comment>
<dbReference type="EMBL" id="CP006721">
    <property type="protein sequence ID" value="AGX42521.1"/>
    <property type="molecule type" value="Genomic_DNA"/>
</dbReference>
<dbReference type="GO" id="GO:0006081">
    <property type="term" value="P:aldehyde metabolic process"/>
    <property type="evidence" value="ECO:0007669"/>
    <property type="project" value="InterPro"/>
</dbReference>
<dbReference type="FunFam" id="3.40.605.10:FF:000004">
    <property type="entry name" value="Aldehyde dehydrogenase"/>
    <property type="match status" value="1"/>
</dbReference>
<reference evidence="9 10" key="1">
    <citation type="journal article" date="2013" name="Genome Announc.">
        <title>Complete Genome Sequence of the Solvent Producer Clostridium saccharobutylicum NCP262 (DSM 13864).</title>
        <authorList>
            <person name="Poehlein A."/>
            <person name="Hartwich K."/>
            <person name="Krabben P."/>
            <person name="Ehrenreich A."/>
            <person name="Liebl W."/>
            <person name="Durre P."/>
            <person name="Gottschalk G."/>
            <person name="Daniel R."/>
        </authorList>
    </citation>
    <scope>NUCLEOTIDE SEQUENCE [LARGE SCALE GENOMIC DNA]</scope>
    <source>
        <strain evidence="9">DSM 13864</strain>
    </source>
</reference>
<evidence type="ECO:0000256" key="1">
    <source>
        <dbReference type="ARBA" id="ARBA00009986"/>
    </source>
</evidence>
<evidence type="ECO:0000256" key="3">
    <source>
        <dbReference type="ARBA" id="ARBA00023027"/>
    </source>
</evidence>
<dbReference type="CDD" id="cd07136">
    <property type="entry name" value="ALDH_YwdH-P39616"/>
    <property type="match status" value="1"/>
</dbReference>
<dbReference type="Gene3D" id="3.40.309.10">
    <property type="entry name" value="Aldehyde Dehydrogenase, Chain A, domain 2"/>
    <property type="match status" value="1"/>
</dbReference>
<proteinExistence type="inferred from homology"/>
<evidence type="ECO:0000256" key="5">
    <source>
        <dbReference type="PIRSR" id="PIRSR036492-1"/>
    </source>
</evidence>
<sequence>MINSELELQDVQKILEEHNNFFYTGKTLSIDFRIEQLNKLREGIKKYEIEITEALRNDLGKHEFESYTTEIGFVLMSIKEAIKNLKKWTKIKKVKTPVYLFPAKGFIMSEPYGTVLIIGPYNYPFQLLIEPLIGAISAGNCAVLKPSEISQNVTAIIKRMISDIFDKKYIRCVEGTIETNTSLINSKFDYIFFTGSVGVGKVVMEAAAKNLIPVTLELGGKSPVIVDETANIKVAAQRIIWGKMINAGQTCVAPDYLIVHESIKNTLIEEMKKVIKEFFREDLRKSKDFGRIINERHFNRIKSIIEKDKEGIVYGGYTNKNEKYIELTLIEVSSWNCACMSEEIFGPIFPILTYTDLDKAINKIRNLPKPLALYLFTSNKKIEQKILREISSGGVCINDTITHVANPNLPFGGVGNAGIGSYHGEQSFITFSHKKSVLKKTNKINLTILFPPYDKKKLKLIKKIMK</sequence>
<dbReference type="InterPro" id="IPR016163">
    <property type="entry name" value="Ald_DH_C"/>
</dbReference>
<dbReference type="HOGENOM" id="CLU_005391_3_1_9"/>
<dbReference type="GeneID" id="55474021"/>
<accession>U5MS99</accession>
<dbReference type="PANTHER" id="PTHR43570">
    <property type="entry name" value="ALDEHYDE DEHYDROGENASE"/>
    <property type="match status" value="1"/>
</dbReference>
<evidence type="ECO:0000256" key="6">
    <source>
        <dbReference type="PROSITE-ProRule" id="PRU10007"/>
    </source>
</evidence>
<dbReference type="InterPro" id="IPR015590">
    <property type="entry name" value="Aldehyde_DH_dom"/>
</dbReference>
<dbReference type="Pfam" id="PF00171">
    <property type="entry name" value="Aldedh"/>
    <property type="match status" value="1"/>
</dbReference>
<feature type="active site" evidence="5 6">
    <location>
        <position position="217"/>
    </location>
</feature>
<dbReference type="InterPro" id="IPR016161">
    <property type="entry name" value="Ald_DH/histidinol_DH"/>
</dbReference>
<evidence type="ECO:0000256" key="2">
    <source>
        <dbReference type="ARBA" id="ARBA00023002"/>
    </source>
</evidence>
<dbReference type="RefSeq" id="WP_022744805.1">
    <property type="nucleotide sequence ID" value="NC_022571.1"/>
</dbReference>
<protein>
    <recommendedName>
        <fullName evidence="4">Aldehyde dehydrogenase</fullName>
    </recommendedName>
</protein>
<feature type="active site" evidence="5">
    <location>
        <position position="251"/>
    </location>
</feature>
<organism evidence="9 10">
    <name type="scientific">Clostridium saccharobutylicum DSM 13864</name>
    <dbReference type="NCBI Taxonomy" id="1345695"/>
    <lineage>
        <taxon>Bacteria</taxon>
        <taxon>Bacillati</taxon>
        <taxon>Bacillota</taxon>
        <taxon>Clostridia</taxon>
        <taxon>Eubacteriales</taxon>
        <taxon>Clostridiaceae</taxon>
        <taxon>Clostridium</taxon>
    </lineage>
</organism>
<keyword evidence="3" id="KW-0520">NAD</keyword>
<dbReference type="PATRIC" id="fig|1345695.10.peg.4248"/>
<evidence type="ECO:0000313" key="9">
    <source>
        <dbReference type="EMBL" id="AGX42521.1"/>
    </source>
</evidence>
<gene>
    <name evidence="9" type="primary">ywdH</name>
    <name evidence="9" type="ORF">CLSA_c15210</name>
</gene>
<dbReference type="PROSITE" id="PS00687">
    <property type="entry name" value="ALDEHYDE_DEHYDR_GLU"/>
    <property type="match status" value="1"/>
</dbReference>
<dbReference type="InterPro" id="IPR016162">
    <property type="entry name" value="Ald_DH_N"/>
</dbReference>
<dbReference type="InterPro" id="IPR029510">
    <property type="entry name" value="Ald_DH_CS_GLU"/>
</dbReference>
<dbReference type="SUPFAM" id="SSF53720">
    <property type="entry name" value="ALDH-like"/>
    <property type="match status" value="1"/>
</dbReference>
<name>U5MS99_CLOSA</name>
<dbReference type="Proteomes" id="UP000017118">
    <property type="component" value="Chromosome"/>
</dbReference>
<dbReference type="PANTHER" id="PTHR43570:SF16">
    <property type="entry name" value="ALDEHYDE DEHYDROGENASE TYPE III, ISOFORM Q"/>
    <property type="match status" value="1"/>
</dbReference>